<sequence length="224" mass="25259">MPHFITEEAVGFEQLSNSSGEFIKRLIALPPYLATIHRLTISAPSTIQRTGDYQPFPLIVDFDTIKFSVCLFSNWLLSPYLRTTKKITRKPSVRLQATIKLVRRVYHTTYCFTPLVTETHPTFLPNFITSPSLTHKWQLDRGTNFRAPTNASVSGLSKSKTSADNNTIVLQTIDLAFSKSTKASGEAIIAITHSSLLFQRINTTDDIDLVVVKRFSLHLDRFPT</sequence>
<evidence type="ECO:0000313" key="2">
    <source>
        <dbReference type="Proteomes" id="UP000325313"/>
    </source>
</evidence>
<proteinExistence type="predicted"/>
<dbReference type="EMBL" id="VDEP01000309">
    <property type="protein sequence ID" value="KAA1106845.1"/>
    <property type="molecule type" value="Genomic_DNA"/>
</dbReference>
<accession>A0A5B0Q0Z4</accession>
<gene>
    <name evidence="1" type="ORF">PGTUg99_017333</name>
</gene>
<dbReference type="Proteomes" id="UP000325313">
    <property type="component" value="Unassembled WGS sequence"/>
</dbReference>
<reference evidence="1 2" key="1">
    <citation type="submission" date="2019-05" db="EMBL/GenBank/DDBJ databases">
        <title>Emergence of the Ug99 lineage of the wheat stem rust pathogen through somatic hybridization.</title>
        <authorList>
            <person name="Li F."/>
            <person name="Upadhyaya N.M."/>
            <person name="Sperschneider J."/>
            <person name="Matny O."/>
            <person name="Nguyen-Phuc H."/>
            <person name="Mago R."/>
            <person name="Raley C."/>
            <person name="Miller M.E."/>
            <person name="Silverstein K.A.T."/>
            <person name="Henningsen E."/>
            <person name="Hirsch C.D."/>
            <person name="Visser B."/>
            <person name="Pretorius Z.A."/>
            <person name="Steffenson B.J."/>
            <person name="Schwessinger B."/>
            <person name="Dodds P.N."/>
            <person name="Figueroa M."/>
        </authorList>
    </citation>
    <scope>NUCLEOTIDE SEQUENCE [LARGE SCALE GENOMIC DNA]</scope>
    <source>
        <strain evidence="1 2">Ug99</strain>
    </source>
</reference>
<evidence type="ECO:0000313" key="1">
    <source>
        <dbReference type="EMBL" id="KAA1106845.1"/>
    </source>
</evidence>
<organism evidence="1 2">
    <name type="scientific">Puccinia graminis f. sp. tritici</name>
    <dbReference type="NCBI Taxonomy" id="56615"/>
    <lineage>
        <taxon>Eukaryota</taxon>
        <taxon>Fungi</taxon>
        <taxon>Dikarya</taxon>
        <taxon>Basidiomycota</taxon>
        <taxon>Pucciniomycotina</taxon>
        <taxon>Pucciniomycetes</taxon>
        <taxon>Pucciniales</taxon>
        <taxon>Pucciniaceae</taxon>
        <taxon>Puccinia</taxon>
    </lineage>
</organism>
<dbReference type="AlphaFoldDB" id="A0A5B0Q0Z4"/>
<comment type="caution">
    <text evidence="1">The sequence shown here is derived from an EMBL/GenBank/DDBJ whole genome shotgun (WGS) entry which is preliminary data.</text>
</comment>
<name>A0A5B0Q0Z4_PUCGR</name>
<protein>
    <submittedName>
        <fullName evidence="1">Uncharacterized protein</fullName>
    </submittedName>
</protein>